<evidence type="ECO:0000256" key="1">
    <source>
        <dbReference type="ARBA" id="ARBA00023054"/>
    </source>
</evidence>
<dbReference type="InterPro" id="IPR043450">
    <property type="entry name" value="CCDC89-like"/>
</dbReference>
<dbReference type="EMBL" id="RJVU01017065">
    <property type="protein sequence ID" value="ROL52262.1"/>
    <property type="molecule type" value="Genomic_DNA"/>
</dbReference>
<dbReference type="OrthoDB" id="10020070at2759"/>
<organism evidence="3 4">
    <name type="scientific">Anabarilius grahami</name>
    <name type="common">Kanglang fish</name>
    <name type="synonym">Barilius grahami</name>
    <dbReference type="NCBI Taxonomy" id="495550"/>
    <lineage>
        <taxon>Eukaryota</taxon>
        <taxon>Metazoa</taxon>
        <taxon>Chordata</taxon>
        <taxon>Craniata</taxon>
        <taxon>Vertebrata</taxon>
        <taxon>Euteleostomi</taxon>
        <taxon>Actinopterygii</taxon>
        <taxon>Neopterygii</taxon>
        <taxon>Teleostei</taxon>
        <taxon>Ostariophysi</taxon>
        <taxon>Cypriniformes</taxon>
        <taxon>Xenocyprididae</taxon>
        <taxon>Xenocypridinae</taxon>
        <taxon>Xenocypridinae incertae sedis</taxon>
        <taxon>Anabarilius</taxon>
    </lineage>
</organism>
<evidence type="ECO:0000256" key="2">
    <source>
        <dbReference type="SAM" id="Coils"/>
    </source>
</evidence>
<dbReference type="PANTHER" id="PTHR34768:SF2">
    <property type="entry name" value="COILED-COIL DOMAIN CONTAINING 89"/>
    <property type="match status" value="1"/>
</dbReference>
<gene>
    <name evidence="3" type="ORF">DPX16_4812</name>
</gene>
<keyword evidence="4" id="KW-1185">Reference proteome</keyword>
<protein>
    <submittedName>
        <fullName evidence="3">Coiled-coil domain-containing protein 89</fullName>
    </submittedName>
</protein>
<name>A0A3N0Z1W0_ANAGA</name>
<reference evidence="3 4" key="1">
    <citation type="submission" date="2018-10" db="EMBL/GenBank/DDBJ databases">
        <title>Genome assembly for a Yunnan-Guizhou Plateau 3E fish, Anabarilius grahami (Regan), and its evolutionary and genetic applications.</title>
        <authorList>
            <person name="Jiang W."/>
        </authorList>
    </citation>
    <scope>NUCLEOTIDE SEQUENCE [LARGE SCALE GENOMIC DNA]</scope>
    <source>
        <strain evidence="3">AG-KIZ</strain>
        <tissue evidence="3">Muscle</tissue>
    </source>
</reference>
<keyword evidence="1 2" id="KW-0175">Coiled coil</keyword>
<sequence length="119" mass="14044">MRETDTQERLEKLMKEKDELIDLSVQRGKVILDKQAEIQELERKRQEAENGRVDAENRFEKEAASVNSELRVKELQDALERAEDTCDELKKAFEAFKKHSSELLEKEKDLNCKLRHMVI</sequence>
<evidence type="ECO:0000313" key="4">
    <source>
        <dbReference type="Proteomes" id="UP000281406"/>
    </source>
</evidence>
<dbReference type="AlphaFoldDB" id="A0A3N0Z1W0"/>
<dbReference type="PANTHER" id="PTHR34768">
    <property type="entry name" value="COILED-COIL DOMAIN-CONTAINING PROTEIN 89"/>
    <property type="match status" value="1"/>
</dbReference>
<accession>A0A3N0Z1W0</accession>
<proteinExistence type="predicted"/>
<evidence type="ECO:0000313" key="3">
    <source>
        <dbReference type="EMBL" id="ROL52262.1"/>
    </source>
</evidence>
<comment type="caution">
    <text evidence="3">The sequence shown here is derived from an EMBL/GenBank/DDBJ whole genome shotgun (WGS) entry which is preliminary data.</text>
</comment>
<dbReference type="Proteomes" id="UP000281406">
    <property type="component" value="Unassembled WGS sequence"/>
</dbReference>
<feature type="coiled-coil region" evidence="2">
    <location>
        <begin position="3"/>
        <end position="99"/>
    </location>
</feature>